<evidence type="ECO:0000256" key="1">
    <source>
        <dbReference type="SAM" id="Coils"/>
    </source>
</evidence>
<keyword evidence="1" id="KW-0175">Coiled coil</keyword>
<accession>A0A1C4WH56</accession>
<sequence length="379" mass="42954">MLIAGPIAQPDEPVVVEIDGLLWKPCPGATAAEFEAARSLFIEVHREARWNRWVETERAADLEAAMAVMGQWTRAEPGFRQTAPQEVEEWLASWKAEFEEEQADRERQRQARAAGYDEGRHHARLALLEQQSILTGRIAELTGLQDGTRFPAMEEQRRAAEIAKLDAEVAETEANIIALQREVGAPETVVDVNGWLPSQRRELALTNFIYWRCDEVQRLRAEVNRLTAEAESADQTQRRERRAEADRVRRKFDALRAMSPLAAKDMCPDCFSPATGHGWSFGEFDFPVGGPCPAWPRWAARLGRAREMLMSHQKRPEAVAAPNPQPLAVISSGKSIDEVIEELSRIRAEHPGAEVRRGNRNRWEIWPSRNTTPDTEKDR</sequence>
<evidence type="ECO:0000313" key="4">
    <source>
        <dbReference type="Proteomes" id="UP000198253"/>
    </source>
</evidence>
<evidence type="ECO:0000256" key="2">
    <source>
        <dbReference type="SAM" id="MobiDB-lite"/>
    </source>
</evidence>
<organism evidence="3 4">
    <name type="scientific">Micromonospora echinospora</name>
    <name type="common">Micromonospora purpurea</name>
    <dbReference type="NCBI Taxonomy" id="1877"/>
    <lineage>
        <taxon>Bacteria</taxon>
        <taxon>Bacillati</taxon>
        <taxon>Actinomycetota</taxon>
        <taxon>Actinomycetes</taxon>
        <taxon>Micromonosporales</taxon>
        <taxon>Micromonosporaceae</taxon>
        <taxon>Micromonospora</taxon>
    </lineage>
</organism>
<reference evidence="4" key="1">
    <citation type="submission" date="2016-06" db="EMBL/GenBank/DDBJ databases">
        <authorList>
            <person name="Varghese N."/>
            <person name="Submissions Spin"/>
        </authorList>
    </citation>
    <scope>NUCLEOTIDE SEQUENCE [LARGE SCALE GENOMIC DNA]</scope>
    <source>
        <strain evidence="4">DSM 43816</strain>
    </source>
</reference>
<keyword evidence="4" id="KW-1185">Reference proteome</keyword>
<dbReference type="Proteomes" id="UP000198253">
    <property type="component" value="Chromosome I"/>
</dbReference>
<dbReference type="InParanoid" id="A0A1C4WH56"/>
<dbReference type="EMBL" id="LT607413">
    <property type="protein sequence ID" value="SCE95523.1"/>
    <property type="molecule type" value="Genomic_DNA"/>
</dbReference>
<name>A0A1C4WH56_MICEC</name>
<feature type="compositionally biased region" description="Basic and acidic residues" evidence="2">
    <location>
        <begin position="351"/>
        <end position="363"/>
    </location>
</feature>
<dbReference type="RefSeq" id="WP_088981531.1">
    <property type="nucleotide sequence ID" value="NZ_LT607413.1"/>
</dbReference>
<feature type="coiled-coil region" evidence="1">
    <location>
        <begin position="153"/>
        <end position="182"/>
    </location>
</feature>
<dbReference type="OrthoDB" id="5112685at2"/>
<proteinExistence type="predicted"/>
<protein>
    <submittedName>
        <fullName evidence="3">Uncharacterized protein</fullName>
    </submittedName>
</protein>
<evidence type="ECO:0000313" key="3">
    <source>
        <dbReference type="EMBL" id="SCE95523.1"/>
    </source>
</evidence>
<gene>
    <name evidence="3" type="ORF">GA0070618_2190</name>
</gene>
<feature type="region of interest" description="Disordered" evidence="2">
    <location>
        <begin position="351"/>
        <end position="379"/>
    </location>
</feature>
<dbReference type="AlphaFoldDB" id="A0A1C4WH56"/>